<dbReference type="Proteomes" id="UP000327030">
    <property type="component" value="Chromosome 1"/>
</dbReference>
<evidence type="ECO:0000313" key="1">
    <source>
        <dbReference type="EMBL" id="QFJ53768.1"/>
    </source>
</evidence>
<name>A0A5P6VN38_PSEXY</name>
<protein>
    <submittedName>
        <fullName evidence="1">GAF domain-containing protein</fullName>
    </submittedName>
</protein>
<dbReference type="RefSeq" id="WP_151622265.1">
    <property type="nucleotide sequence ID" value="NZ_CP043028.1"/>
</dbReference>
<dbReference type="KEGG" id="pxv:FXF36_02220"/>
<proteinExistence type="predicted"/>
<evidence type="ECO:0000313" key="2">
    <source>
        <dbReference type="Proteomes" id="UP000327030"/>
    </source>
</evidence>
<organism evidence="1 2">
    <name type="scientific">Pseudobutyrivibrio xylanivorans</name>
    <dbReference type="NCBI Taxonomy" id="185007"/>
    <lineage>
        <taxon>Bacteria</taxon>
        <taxon>Bacillati</taxon>
        <taxon>Bacillota</taxon>
        <taxon>Clostridia</taxon>
        <taxon>Lachnospirales</taxon>
        <taxon>Lachnospiraceae</taxon>
        <taxon>Pseudobutyrivibrio</taxon>
    </lineage>
</organism>
<sequence length="324" mass="37515">MGKELYRDLKKLASASPLPCAILSVEKTKDGNCGEVNYFAINEPFKRSFYCLLQQTNNINSISYEQFDSFVEGKSYASFLAKEPKFEDIVFKAAWHGEPIRTYVDTTRAYGNWTEIILMPINCEHEDNVSYCQFMYTLNKSMDPDKFAMVSPEISSFVIKTCLELNEDRDFIKNLNDVAREIREYTNSFACSLISIDREMQTFKIVSESVLNDMFSIKEIFKDLPYEIIESWDELMEGTNSIIIKDESDMHHYEEKSPFWASTLRRDNVKSLCLVPLVRHKETIGYLYIANFDIARTSQYKETLELISGFISTELASYQSTKAP</sequence>
<gene>
    <name evidence="1" type="ORF">FXF36_02220</name>
</gene>
<dbReference type="Gene3D" id="3.30.450.40">
    <property type="match status" value="1"/>
</dbReference>
<dbReference type="AlphaFoldDB" id="A0A5P6VN38"/>
<dbReference type="EMBL" id="CP043028">
    <property type="protein sequence ID" value="QFJ53768.1"/>
    <property type="molecule type" value="Genomic_DNA"/>
</dbReference>
<dbReference type="OrthoDB" id="9801014at2"/>
<dbReference type="InterPro" id="IPR029016">
    <property type="entry name" value="GAF-like_dom_sf"/>
</dbReference>
<reference evidence="2" key="1">
    <citation type="submission" date="2019-08" db="EMBL/GenBank/DDBJ databases">
        <title>Complete Genome Sequence of the Polysaccharide-Degrading Rumen Bacterium Pseudobutyrivibrio xylanivorans MA3014.</title>
        <authorList>
            <person name="Palevich N."/>
            <person name="Maclean P.H."/>
            <person name="Kelly W.J."/>
            <person name="Leahy S.C."/>
            <person name="Rakonjac J."/>
            <person name="Attwood G.T."/>
        </authorList>
    </citation>
    <scope>NUCLEOTIDE SEQUENCE [LARGE SCALE GENOMIC DNA]</scope>
    <source>
        <strain evidence="2">MA3014</strain>
    </source>
</reference>
<dbReference type="SUPFAM" id="SSF55781">
    <property type="entry name" value="GAF domain-like"/>
    <property type="match status" value="1"/>
</dbReference>
<accession>A0A5P6VN38</accession>